<evidence type="ECO:0000256" key="15">
    <source>
        <dbReference type="PIRSR" id="PIRSR601577-1"/>
    </source>
</evidence>
<feature type="binding site" evidence="16">
    <location>
        <position position="213"/>
    </location>
    <ligand>
        <name>Zn(2+)</name>
        <dbReference type="ChEBI" id="CHEBI:29105"/>
        <note>catalytic</note>
    </ligand>
</feature>
<keyword evidence="7 17" id="KW-0378">Hydrolase</keyword>
<dbReference type="GeneID" id="39981095"/>
<evidence type="ECO:0000256" key="1">
    <source>
        <dbReference type="ARBA" id="ARBA00001249"/>
    </source>
</evidence>
<comment type="cofactor">
    <cofactor evidence="16 17">
        <name>Zn(2+)</name>
        <dbReference type="ChEBI" id="CHEBI:29105"/>
    </cofactor>
    <text evidence="16 17">Binds 1 zinc ion per subunit.</text>
</comment>
<dbReference type="GO" id="GO:0006508">
    <property type="term" value="P:proteolysis"/>
    <property type="evidence" value="ECO:0007669"/>
    <property type="project" value="UniProtKB-KW"/>
</dbReference>
<dbReference type="GO" id="GO:0005737">
    <property type="term" value="C:cytoplasm"/>
    <property type="evidence" value="ECO:0007669"/>
    <property type="project" value="TreeGrafter"/>
</dbReference>
<evidence type="ECO:0000256" key="3">
    <source>
        <dbReference type="ARBA" id="ARBA00005860"/>
    </source>
</evidence>
<organism evidence="19 20">
    <name type="scientific">Trypanosoma theileri</name>
    <dbReference type="NCBI Taxonomy" id="67003"/>
    <lineage>
        <taxon>Eukaryota</taxon>
        <taxon>Discoba</taxon>
        <taxon>Euglenozoa</taxon>
        <taxon>Kinetoplastea</taxon>
        <taxon>Metakinetoplastina</taxon>
        <taxon>Trypanosomatida</taxon>
        <taxon>Trypanosomatidae</taxon>
        <taxon>Trypanosoma</taxon>
    </lineage>
</organism>
<keyword evidence="6 17" id="KW-0732">Signal</keyword>
<dbReference type="RefSeq" id="XP_028887823.1">
    <property type="nucleotide sequence ID" value="XM_029021315.1"/>
</dbReference>
<keyword evidence="4 17" id="KW-0645">Protease</keyword>
<dbReference type="VEuPathDB" id="TriTrypDB:TM35_000016340"/>
<evidence type="ECO:0000256" key="5">
    <source>
        <dbReference type="ARBA" id="ARBA00022723"/>
    </source>
</evidence>
<feature type="chain" id="PRO_5023969349" description="Leishmanolysin-like peptidase" evidence="17">
    <location>
        <begin position="25"/>
        <end position="550"/>
    </location>
</feature>
<dbReference type="Gene3D" id="3.90.132.10">
    <property type="entry name" value="Leishmanolysin , domain 2"/>
    <property type="match status" value="1"/>
</dbReference>
<evidence type="ECO:0000313" key="19">
    <source>
        <dbReference type="EMBL" id="ORC93757.1"/>
    </source>
</evidence>
<feature type="signal peptide" evidence="17">
    <location>
        <begin position="1"/>
        <end position="24"/>
    </location>
</feature>
<keyword evidence="18" id="KW-1133">Transmembrane helix</keyword>
<dbReference type="GO" id="GO:0004222">
    <property type="term" value="F:metalloendopeptidase activity"/>
    <property type="evidence" value="ECO:0007669"/>
    <property type="project" value="UniProtKB-UniRule"/>
</dbReference>
<dbReference type="Proteomes" id="UP000192257">
    <property type="component" value="Unassembled WGS sequence"/>
</dbReference>
<keyword evidence="13" id="KW-1015">Disulfide bond</keyword>
<feature type="transmembrane region" description="Helical" evidence="18">
    <location>
        <begin position="529"/>
        <end position="549"/>
    </location>
</feature>
<evidence type="ECO:0000256" key="4">
    <source>
        <dbReference type="ARBA" id="ARBA00022670"/>
    </source>
</evidence>
<evidence type="ECO:0000256" key="6">
    <source>
        <dbReference type="ARBA" id="ARBA00022729"/>
    </source>
</evidence>
<keyword evidence="14" id="KW-0325">Glycoprotein</keyword>
<keyword evidence="9" id="KW-0130">Cell adhesion</keyword>
<evidence type="ECO:0000256" key="7">
    <source>
        <dbReference type="ARBA" id="ARBA00022801"/>
    </source>
</evidence>
<accession>A0A1X0P9Z4</accession>
<evidence type="ECO:0000313" key="20">
    <source>
        <dbReference type="Proteomes" id="UP000192257"/>
    </source>
</evidence>
<dbReference type="AlphaFoldDB" id="A0A1X0P9Z4"/>
<feature type="active site" evidence="15">
    <location>
        <position position="210"/>
    </location>
</feature>
<keyword evidence="10 16" id="KW-0482">Metalloprotease</keyword>
<feature type="binding site" evidence="16">
    <location>
        <position position="279"/>
    </location>
    <ligand>
        <name>Zn(2+)</name>
        <dbReference type="ChEBI" id="CHEBI:29105"/>
        <note>catalytic</note>
    </ligand>
</feature>
<keyword evidence="5 16" id="KW-0479">Metal-binding</keyword>
<dbReference type="GO" id="GO:0007155">
    <property type="term" value="P:cell adhesion"/>
    <property type="evidence" value="ECO:0007669"/>
    <property type="project" value="UniProtKB-KW"/>
</dbReference>
<evidence type="ECO:0000256" key="12">
    <source>
        <dbReference type="ARBA" id="ARBA00023145"/>
    </source>
</evidence>
<evidence type="ECO:0000256" key="16">
    <source>
        <dbReference type="PIRSR" id="PIRSR601577-2"/>
    </source>
</evidence>
<gene>
    <name evidence="19" type="ORF">TM35_000016340</name>
</gene>
<proteinExistence type="inferred from homology"/>
<dbReference type="GO" id="GO:0046872">
    <property type="term" value="F:metal ion binding"/>
    <property type="evidence" value="ECO:0007669"/>
    <property type="project" value="UniProtKB-KW"/>
</dbReference>
<evidence type="ECO:0000256" key="2">
    <source>
        <dbReference type="ARBA" id="ARBA00004370"/>
    </source>
</evidence>
<keyword evidence="11 18" id="KW-0472">Membrane</keyword>
<evidence type="ECO:0000256" key="9">
    <source>
        <dbReference type="ARBA" id="ARBA00022889"/>
    </source>
</evidence>
<dbReference type="PANTHER" id="PTHR10942">
    <property type="entry name" value="LEISHMANOLYSIN-LIKE PEPTIDASE"/>
    <property type="match status" value="1"/>
</dbReference>
<evidence type="ECO:0000256" key="14">
    <source>
        <dbReference type="ARBA" id="ARBA00023180"/>
    </source>
</evidence>
<dbReference type="EC" id="3.4.24.-" evidence="17"/>
<evidence type="ECO:0000256" key="11">
    <source>
        <dbReference type="ARBA" id="ARBA00023136"/>
    </source>
</evidence>
<name>A0A1X0P9Z4_9TRYP</name>
<reference evidence="19 20" key="1">
    <citation type="submission" date="2017-03" db="EMBL/GenBank/DDBJ databases">
        <title>An alternative strategy for trypanosome survival in the mammalian bloodstream revealed through genome and transcriptome analysis of the ubiquitous bovine parasite Trypanosoma (Megatrypanum) theileri.</title>
        <authorList>
            <person name="Kelly S."/>
            <person name="Ivens A."/>
            <person name="Mott A."/>
            <person name="O'Neill E."/>
            <person name="Emms D."/>
            <person name="Macleod O."/>
            <person name="Voorheis P."/>
            <person name="Matthews J."/>
            <person name="Matthews K."/>
            <person name="Carrington M."/>
        </authorList>
    </citation>
    <scope>NUCLEOTIDE SEQUENCE [LARGE SCALE GENOMIC DNA]</scope>
    <source>
        <strain evidence="19">Edinburgh</strain>
    </source>
</reference>
<dbReference type="Pfam" id="PF01457">
    <property type="entry name" value="Peptidase_M8"/>
    <property type="match status" value="1"/>
</dbReference>
<evidence type="ECO:0000256" key="17">
    <source>
        <dbReference type="RuleBase" id="RU366077"/>
    </source>
</evidence>
<evidence type="ECO:0000256" key="18">
    <source>
        <dbReference type="SAM" id="Phobius"/>
    </source>
</evidence>
<sequence length="550" mass="61065">MTRQMHVSLFLLLLLFLFVQLCSTSGILAAPSAGVVREVPLKGQGASQAYTVATENRKFIRIRAFYEDLTNDKYCTAVGELIKDFEGNDVECYANDVFTEEDISKYIDTIIPAAIKLHEDRLLVDPVDGPLIVPEFEENNVCNNITVPEDHHSKGVNDADMVLYVSARPVYDIYVICARNDDGRPIAGAINILPFAKKSQRYNVRIMAHEIAHVLGFDYNVFKNYSMVDEINFDDGRKRMLVKSSKTKEKVQEHYGCNTAQGMELEYEKYGNGKTVSSHWNYRVAKDDLMSSQFTVSGMYYSALTMSVFDDLPYYSANWGMEEPMAWGNKSNCDLLDNNFENAFVGKYPTMFCSIGKPYSCTTDRSAVGYCIPESRYTDSDGNEINAAFVRSELYNSANTGSMSCSDKVTSDIPGSIFDNDSFCLDTEEYTRVVGQDTLSFTGVCARVSCDGGKVKVMYAGDNKWYDCPEGNLLVPTSTSSFVSGKIMCPKYNEVCTVAPDGSSRRPMIYPPGYEHPTESPGQGGDGCVAPALLAPVVLFVMTLALSLLF</sequence>
<dbReference type="PANTHER" id="PTHR10942:SF0">
    <property type="entry name" value="LEISHMANOLYSIN-LIKE PEPTIDASE"/>
    <property type="match status" value="1"/>
</dbReference>
<evidence type="ECO:0000256" key="8">
    <source>
        <dbReference type="ARBA" id="ARBA00022833"/>
    </source>
</evidence>
<evidence type="ECO:0000256" key="10">
    <source>
        <dbReference type="ARBA" id="ARBA00023049"/>
    </source>
</evidence>
<feature type="binding site" evidence="16">
    <location>
        <position position="209"/>
    </location>
    <ligand>
        <name>Zn(2+)</name>
        <dbReference type="ChEBI" id="CHEBI:29105"/>
        <note>catalytic</note>
    </ligand>
</feature>
<comment type="subcellular location">
    <subcellularLocation>
        <location evidence="2">Membrane</location>
    </subcellularLocation>
</comment>
<dbReference type="SUPFAM" id="SSF55486">
    <property type="entry name" value="Metalloproteases ('zincins'), catalytic domain"/>
    <property type="match status" value="1"/>
</dbReference>
<keyword evidence="8 16" id="KW-0862">Zinc</keyword>
<comment type="similarity">
    <text evidence="3 17">Belongs to the peptidase M8 family.</text>
</comment>
<keyword evidence="12" id="KW-0865">Zymogen</keyword>
<keyword evidence="18" id="KW-0812">Transmembrane</keyword>
<dbReference type="Gene3D" id="2.30.34.10">
    <property type="entry name" value="Leishmanolysin domain 4"/>
    <property type="match status" value="1"/>
</dbReference>
<dbReference type="EMBL" id="NBCO01000001">
    <property type="protein sequence ID" value="ORC93757.1"/>
    <property type="molecule type" value="Genomic_DNA"/>
</dbReference>
<comment type="caution">
    <text evidence="19">The sequence shown here is derived from an EMBL/GenBank/DDBJ whole genome shotgun (WGS) entry which is preliminary data.</text>
</comment>
<dbReference type="Gene3D" id="3.10.170.20">
    <property type="match status" value="1"/>
</dbReference>
<dbReference type="OrthoDB" id="527990at2759"/>
<evidence type="ECO:0000256" key="13">
    <source>
        <dbReference type="ARBA" id="ARBA00023157"/>
    </source>
</evidence>
<comment type="catalytic activity">
    <reaction evidence="1">
        <text>Preference for hydrophobic residues at P1 and P1' and basic residues at P2' and P3'. A model nonapeptide is cleaved at -Ala-Tyr-|-Leu-Lys-Lys-.</text>
        <dbReference type="EC" id="3.4.24.36"/>
    </reaction>
</comment>
<dbReference type="PRINTS" id="PR00782">
    <property type="entry name" value="LSHMANOLYSIN"/>
</dbReference>
<dbReference type="InterPro" id="IPR001577">
    <property type="entry name" value="Peptidase_M8"/>
</dbReference>
<keyword evidence="20" id="KW-1185">Reference proteome</keyword>
<protein>
    <recommendedName>
        <fullName evidence="17">Leishmanolysin-like peptidase</fullName>
        <ecNumber evidence="17">3.4.24.-</ecNumber>
    </recommendedName>
</protein>
<dbReference type="GO" id="GO:0016020">
    <property type="term" value="C:membrane"/>
    <property type="evidence" value="ECO:0007669"/>
    <property type="project" value="UniProtKB-SubCell"/>
</dbReference>